<keyword evidence="1" id="KW-1133">Transmembrane helix</keyword>
<organism evidence="2">
    <name type="scientific">Kosmotoga arenicorallina</name>
    <dbReference type="NCBI Taxonomy" id="688066"/>
    <lineage>
        <taxon>Bacteria</taxon>
        <taxon>Thermotogati</taxon>
        <taxon>Thermotogota</taxon>
        <taxon>Thermotogae</taxon>
        <taxon>Kosmotogales</taxon>
        <taxon>Kosmotogaceae</taxon>
        <taxon>Kosmotoga</taxon>
    </lineage>
</organism>
<feature type="transmembrane region" description="Helical" evidence="1">
    <location>
        <begin position="109"/>
        <end position="127"/>
    </location>
</feature>
<evidence type="ECO:0000313" key="2">
    <source>
        <dbReference type="EMBL" id="HHF08827.1"/>
    </source>
</evidence>
<gene>
    <name evidence="2" type="ORF">ENL26_03560</name>
</gene>
<feature type="transmembrane region" description="Helical" evidence="1">
    <location>
        <begin position="35"/>
        <end position="68"/>
    </location>
</feature>
<feature type="transmembrane region" description="Helical" evidence="1">
    <location>
        <begin position="148"/>
        <end position="170"/>
    </location>
</feature>
<sequence>MPLHLLVSYLVADHAFVNSYKLKDLEKGNLWKHFIWAILVFLAFSFDSLLMAPTGILVFGLAIAGEFGTLYLRKVIPDDFAEIIALGYFLLLSFLSKDFFEKSYITPQFCWYLLGILIVTVGVTYFFRKGIISRAEKDSVGISERLAMYIFTFAGLFEWLAIVTLAGILYRLFFAKTGKLEWLFSPILGIGLSLTWLFIMKGVF</sequence>
<feature type="transmembrane region" description="Helical" evidence="1">
    <location>
        <begin position="182"/>
        <end position="199"/>
    </location>
</feature>
<proteinExistence type="predicted"/>
<name>A0A7C5HSH7_9BACT</name>
<accession>A0A7C5HSH7</accession>
<reference evidence="2" key="1">
    <citation type="journal article" date="2020" name="mSystems">
        <title>Genome- and Community-Level Interaction Insights into Carbon Utilization and Element Cycling Functions of Hydrothermarchaeota in Hydrothermal Sediment.</title>
        <authorList>
            <person name="Zhou Z."/>
            <person name="Liu Y."/>
            <person name="Xu W."/>
            <person name="Pan J."/>
            <person name="Luo Z.H."/>
            <person name="Li M."/>
        </authorList>
    </citation>
    <scope>NUCLEOTIDE SEQUENCE [LARGE SCALE GENOMIC DNA]</scope>
    <source>
        <strain evidence="2">HyVt-80</strain>
    </source>
</reference>
<keyword evidence="1" id="KW-0472">Membrane</keyword>
<keyword evidence="1" id="KW-0812">Transmembrane</keyword>
<dbReference type="Proteomes" id="UP000886129">
    <property type="component" value="Unassembled WGS sequence"/>
</dbReference>
<protein>
    <submittedName>
        <fullName evidence="2">Uncharacterized protein</fullName>
    </submittedName>
</protein>
<dbReference type="EMBL" id="DRTH01000213">
    <property type="protein sequence ID" value="HHF08827.1"/>
    <property type="molecule type" value="Genomic_DNA"/>
</dbReference>
<evidence type="ECO:0000256" key="1">
    <source>
        <dbReference type="SAM" id="Phobius"/>
    </source>
</evidence>
<feature type="transmembrane region" description="Helical" evidence="1">
    <location>
        <begin position="80"/>
        <end position="97"/>
    </location>
</feature>
<comment type="caution">
    <text evidence="2">The sequence shown here is derived from an EMBL/GenBank/DDBJ whole genome shotgun (WGS) entry which is preliminary data.</text>
</comment>
<dbReference type="AlphaFoldDB" id="A0A7C5HSH7"/>